<dbReference type="InterPro" id="IPR013785">
    <property type="entry name" value="Aldolase_TIM"/>
</dbReference>
<feature type="binding site" evidence="11">
    <location>
        <position position="66"/>
    </location>
    <ligand>
        <name>substrate</name>
    </ligand>
</feature>
<dbReference type="SUPFAM" id="SSF51395">
    <property type="entry name" value="FMN-linked oxidoreductases"/>
    <property type="match status" value="1"/>
</dbReference>
<dbReference type="PANTHER" id="PTHR48109:SF4">
    <property type="entry name" value="DIHYDROOROTATE DEHYDROGENASE (QUINONE), MITOCHONDRIAL"/>
    <property type="match status" value="1"/>
</dbReference>
<feature type="binding site" evidence="11">
    <location>
        <begin position="311"/>
        <end position="312"/>
    </location>
    <ligand>
        <name>FMN</name>
        <dbReference type="ChEBI" id="CHEBI:58210"/>
    </ligand>
</feature>
<feature type="binding site" evidence="11">
    <location>
        <position position="213"/>
    </location>
    <ligand>
        <name>FMN</name>
        <dbReference type="ChEBI" id="CHEBI:58210"/>
    </ligand>
</feature>
<dbReference type="InterPro" id="IPR005719">
    <property type="entry name" value="Dihydroorotate_DH_2"/>
</dbReference>
<dbReference type="GO" id="GO:0044205">
    <property type="term" value="P:'de novo' UMP biosynthetic process"/>
    <property type="evidence" value="ECO:0007669"/>
    <property type="project" value="UniProtKB-UniRule"/>
</dbReference>
<feature type="binding site" evidence="11">
    <location>
        <begin position="62"/>
        <end position="66"/>
    </location>
    <ligand>
        <name>FMN</name>
        <dbReference type="ChEBI" id="CHEBI:58210"/>
    </ligand>
</feature>
<feature type="binding site" evidence="11">
    <location>
        <position position="241"/>
    </location>
    <ligand>
        <name>FMN</name>
        <dbReference type="ChEBI" id="CHEBI:58210"/>
    </ligand>
</feature>
<dbReference type="InterPro" id="IPR050074">
    <property type="entry name" value="DHO_dehydrogenase"/>
</dbReference>
<comment type="caution">
    <text evidence="13">The sequence shown here is derived from an EMBL/GenBank/DDBJ whole genome shotgun (WGS) entry which is preliminary data.</text>
</comment>
<accession>A0A7V1LMA2</accession>
<dbReference type="Proteomes" id="UP000886005">
    <property type="component" value="Unassembled WGS sequence"/>
</dbReference>
<dbReference type="InterPro" id="IPR012135">
    <property type="entry name" value="Dihydroorotate_DH_1_2"/>
</dbReference>
<dbReference type="HAMAP" id="MF_00225">
    <property type="entry name" value="DHO_dh_type2"/>
    <property type="match status" value="1"/>
</dbReference>
<keyword evidence="5 11" id="KW-0285">Flavoprotein</keyword>
<feature type="binding site" evidence="11">
    <location>
        <position position="172"/>
    </location>
    <ligand>
        <name>FMN</name>
        <dbReference type="ChEBI" id="CHEBI:58210"/>
    </ligand>
</feature>
<evidence type="ECO:0000259" key="12">
    <source>
        <dbReference type="Pfam" id="PF01180"/>
    </source>
</evidence>
<keyword evidence="7 11" id="KW-0665">Pyrimidine biosynthesis</keyword>
<evidence type="ECO:0000313" key="13">
    <source>
        <dbReference type="EMBL" id="HED10628.1"/>
    </source>
</evidence>
<evidence type="ECO:0000256" key="5">
    <source>
        <dbReference type="ARBA" id="ARBA00022630"/>
    </source>
</evidence>
<dbReference type="Gene3D" id="3.20.20.70">
    <property type="entry name" value="Aldolase class I"/>
    <property type="match status" value="1"/>
</dbReference>
<evidence type="ECO:0000256" key="11">
    <source>
        <dbReference type="HAMAP-Rule" id="MF_00225"/>
    </source>
</evidence>
<dbReference type="GO" id="GO:0006207">
    <property type="term" value="P:'de novo' pyrimidine nucleobase biosynthetic process"/>
    <property type="evidence" value="ECO:0007669"/>
    <property type="project" value="UniProtKB-UniRule"/>
</dbReference>
<feature type="binding site" evidence="11">
    <location>
        <position position="139"/>
    </location>
    <ligand>
        <name>FMN</name>
        <dbReference type="ChEBI" id="CHEBI:58210"/>
    </ligand>
</feature>
<comment type="function">
    <text evidence="1 11">Catalyzes the conversion of dihydroorotate to orotate with quinone as electron acceptor.</text>
</comment>
<reference evidence="13" key="1">
    <citation type="journal article" date="2020" name="mSystems">
        <title>Genome- and Community-Level Interaction Insights into Carbon Utilization and Element Cycling Functions of Hydrothermarchaeota in Hydrothermal Sediment.</title>
        <authorList>
            <person name="Zhou Z."/>
            <person name="Liu Y."/>
            <person name="Xu W."/>
            <person name="Pan J."/>
            <person name="Luo Z.H."/>
            <person name="Li M."/>
        </authorList>
    </citation>
    <scope>NUCLEOTIDE SEQUENCE [LARGE SCALE GENOMIC DNA]</scope>
    <source>
        <strain evidence="13">HyVt-456</strain>
    </source>
</reference>
<comment type="pathway">
    <text evidence="3 11">Pyrimidine metabolism; UMP biosynthesis via de novo pathway; orotate from (S)-dihydroorotate (quinone route): step 1/1.</text>
</comment>
<keyword evidence="8 11" id="KW-0560">Oxidoreductase</keyword>
<sequence length="336" mass="36893">MYKSAIRPLLFRFDAETIHERVNTLLDKGAVQAFFRTFAGRGNDAPGKVMGLNFPNPVGLAAGFDKNAEHLEGLSSLGFGFIEVGTVTPRPQPGNPRPRLFRLRGDQAIINRMGFNNKGVEYALERLKLSRGKCIVGGNIGKNKTTDNENAVGDYLYCFRTLYDYVDYFTVNVSSPNTPGLRALQDKEALHKILNSLQDYNQGFNKPKPVLLKIAPDISRDALDEILEVTGENAINGIIATNTTISRDGLVSPEKEQQGGLSGRPLFKVSTDFIRYIKENSKLVVVGAGGIFSPGDALEKIKAGADLIQIYTGLIYQGPFLVRRIVRAIKKTAVSK</sequence>
<keyword evidence="6 11" id="KW-0288">FMN</keyword>
<evidence type="ECO:0000256" key="10">
    <source>
        <dbReference type="ARBA" id="ARBA00048639"/>
    </source>
</evidence>
<dbReference type="GO" id="GO:0005886">
    <property type="term" value="C:plasma membrane"/>
    <property type="evidence" value="ECO:0007669"/>
    <property type="project" value="UniProtKB-SubCell"/>
</dbReference>
<feature type="domain" description="Dihydroorotate dehydrogenase catalytic" evidence="12">
    <location>
        <begin position="48"/>
        <end position="331"/>
    </location>
</feature>
<evidence type="ECO:0000256" key="2">
    <source>
        <dbReference type="ARBA" id="ARBA00004370"/>
    </source>
</evidence>
<protein>
    <recommendedName>
        <fullName evidence="11">Dihydroorotate dehydrogenase (quinone)</fullName>
        <ecNumber evidence="11">1.3.5.2</ecNumber>
    </recommendedName>
    <alternativeName>
        <fullName evidence="11">DHOdehase</fullName>
        <shortName evidence="11">DHOD</shortName>
        <shortName evidence="11">DHODase</shortName>
    </alternativeName>
    <alternativeName>
        <fullName evidence="11">Dihydroorotate oxidase</fullName>
    </alternativeName>
</protein>
<feature type="binding site" evidence="11">
    <location>
        <position position="86"/>
    </location>
    <ligand>
        <name>FMN</name>
        <dbReference type="ChEBI" id="CHEBI:58210"/>
    </ligand>
</feature>
<feature type="binding site" evidence="11">
    <location>
        <position position="172"/>
    </location>
    <ligand>
        <name>substrate</name>
    </ligand>
</feature>
<dbReference type="PROSITE" id="PS00912">
    <property type="entry name" value="DHODEHASE_2"/>
    <property type="match status" value="1"/>
</dbReference>
<keyword evidence="11" id="KW-1003">Cell membrane</keyword>
<name>A0A7V1LMA2_CALAY</name>
<dbReference type="UniPathway" id="UPA00070">
    <property type="reaction ID" value="UER00946"/>
</dbReference>
<dbReference type="GO" id="GO:0005737">
    <property type="term" value="C:cytoplasm"/>
    <property type="evidence" value="ECO:0007669"/>
    <property type="project" value="InterPro"/>
</dbReference>
<evidence type="ECO:0000256" key="8">
    <source>
        <dbReference type="ARBA" id="ARBA00023002"/>
    </source>
</evidence>
<dbReference type="AlphaFoldDB" id="A0A7V1LMA2"/>
<feature type="binding site" evidence="11">
    <location>
        <begin position="111"/>
        <end position="115"/>
    </location>
    <ligand>
        <name>substrate</name>
    </ligand>
</feature>
<keyword evidence="9 11" id="KW-0472">Membrane</keyword>
<organism evidence="13">
    <name type="scientific">Caldithrix abyssi</name>
    <dbReference type="NCBI Taxonomy" id="187145"/>
    <lineage>
        <taxon>Bacteria</taxon>
        <taxon>Pseudomonadati</taxon>
        <taxon>Calditrichota</taxon>
        <taxon>Calditrichia</taxon>
        <taxon>Calditrichales</taxon>
        <taxon>Calditrichaceae</taxon>
        <taxon>Caldithrix</taxon>
    </lineage>
</organism>
<proteinExistence type="inferred from homology"/>
<feature type="binding site" evidence="11">
    <location>
        <begin position="242"/>
        <end position="243"/>
    </location>
    <ligand>
        <name>substrate</name>
    </ligand>
</feature>
<feature type="binding site" evidence="11">
    <location>
        <position position="263"/>
    </location>
    <ligand>
        <name>FMN</name>
        <dbReference type="ChEBI" id="CHEBI:58210"/>
    </ligand>
</feature>
<feature type="active site" description="Nucleophile" evidence="11">
    <location>
        <position position="175"/>
    </location>
</feature>
<evidence type="ECO:0000256" key="4">
    <source>
        <dbReference type="ARBA" id="ARBA00005359"/>
    </source>
</evidence>
<comment type="catalytic activity">
    <reaction evidence="10 11">
        <text>(S)-dihydroorotate + a quinone = orotate + a quinol</text>
        <dbReference type="Rhea" id="RHEA:30187"/>
        <dbReference type="ChEBI" id="CHEBI:24646"/>
        <dbReference type="ChEBI" id="CHEBI:30839"/>
        <dbReference type="ChEBI" id="CHEBI:30864"/>
        <dbReference type="ChEBI" id="CHEBI:132124"/>
        <dbReference type="EC" id="1.3.5.2"/>
    </reaction>
</comment>
<evidence type="ECO:0000256" key="9">
    <source>
        <dbReference type="ARBA" id="ARBA00023136"/>
    </source>
</evidence>
<feature type="binding site" evidence="11">
    <location>
        <position position="177"/>
    </location>
    <ligand>
        <name>substrate</name>
    </ligand>
</feature>
<evidence type="ECO:0000256" key="6">
    <source>
        <dbReference type="ARBA" id="ARBA00022643"/>
    </source>
</evidence>
<gene>
    <name evidence="11" type="primary">pyrD</name>
    <name evidence="13" type="ORF">ENJ10_08055</name>
</gene>
<comment type="subcellular location">
    <subcellularLocation>
        <location evidence="11">Cell membrane</location>
        <topology evidence="11">Peripheral membrane protein</topology>
    </subcellularLocation>
    <subcellularLocation>
        <location evidence="2">Membrane</location>
    </subcellularLocation>
</comment>
<dbReference type="PROSITE" id="PS00911">
    <property type="entry name" value="DHODEHASE_1"/>
    <property type="match status" value="1"/>
</dbReference>
<dbReference type="InterPro" id="IPR001295">
    <property type="entry name" value="Dihydroorotate_DH_CS"/>
</dbReference>
<dbReference type="EMBL" id="DRLD01000223">
    <property type="protein sequence ID" value="HED10628.1"/>
    <property type="molecule type" value="Genomic_DNA"/>
</dbReference>
<feature type="binding site" evidence="11">
    <location>
        <position position="290"/>
    </location>
    <ligand>
        <name>FMN</name>
        <dbReference type="ChEBI" id="CHEBI:58210"/>
    </ligand>
</feature>
<comment type="subunit">
    <text evidence="11">Monomer.</text>
</comment>
<dbReference type="PANTHER" id="PTHR48109">
    <property type="entry name" value="DIHYDROOROTATE DEHYDROGENASE (QUINONE), MITOCHONDRIAL-RELATED"/>
    <property type="match status" value="1"/>
</dbReference>
<dbReference type="CDD" id="cd04738">
    <property type="entry name" value="DHOD_2_like"/>
    <property type="match status" value="1"/>
</dbReference>
<dbReference type="EC" id="1.3.5.2" evidence="11"/>
<comment type="cofactor">
    <cofactor evidence="11">
        <name>FMN</name>
        <dbReference type="ChEBI" id="CHEBI:58210"/>
    </cofactor>
    <text evidence="11">Binds 1 FMN per subunit.</text>
</comment>
<dbReference type="PIRSF" id="PIRSF000164">
    <property type="entry name" value="DHO_oxidase"/>
    <property type="match status" value="1"/>
</dbReference>
<dbReference type="GO" id="GO:0106430">
    <property type="term" value="F:dihydroorotate dehydrogenase (quinone) activity"/>
    <property type="evidence" value="ECO:0007669"/>
    <property type="project" value="UniProtKB-EC"/>
</dbReference>
<comment type="similarity">
    <text evidence="4 11">Belongs to the dihydroorotate dehydrogenase family. Type 2 subfamily.</text>
</comment>
<evidence type="ECO:0000256" key="1">
    <source>
        <dbReference type="ARBA" id="ARBA00003125"/>
    </source>
</evidence>
<dbReference type="InterPro" id="IPR005720">
    <property type="entry name" value="Dihydroorotate_DH_cat"/>
</dbReference>
<evidence type="ECO:0000256" key="3">
    <source>
        <dbReference type="ARBA" id="ARBA00005161"/>
    </source>
</evidence>
<dbReference type="NCBIfam" id="NF003652">
    <property type="entry name" value="PRK05286.2-5"/>
    <property type="match status" value="1"/>
</dbReference>
<dbReference type="NCBIfam" id="TIGR01036">
    <property type="entry name" value="pyrD_sub2"/>
    <property type="match status" value="1"/>
</dbReference>
<dbReference type="NCBIfam" id="NF003645">
    <property type="entry name" value="PRK05286.1-2"/>
    <property type="match status" value="1"/>
</dbReference>
<evidence type="ECO:0000256" key="7">
    <source>
        <dbReference type="ARBA" id="ARBA00022975"/>
    </source>
</evidence>
<dbReference type="Pfam" id="PF01180">
    <property type="entry name" value="DHO_dh"/>
    <property type="match status" value="1"/>
</dbReference>